<dbReference type="EMBL" id="NEDP02005382">
    <property type="protein sequence ID" value="OWF41572.1"/>
    <property type="molecule type" value="Genomic_DNA"/>
</dbReference>
<keyword evidence="2" id="KW-0732">Signal</keyword>
<dbReference type="OrthoDB" id="6129194at2759"/>
<feature type="transmembrane region" description="Helical" evidence="1">
    <location>
        <begin position="350"/>
        <end position="372"/>
    </location>
</feature>
<comment type="caution">
    <text evidence="3">The sequence shown here is derived from an EMBL/GenBank/DDBJ whole genome shotgun (WGS) entry which is preliminary data.</text>
</comment>
<gene>
    <name evidence="3" type="ORF">KP79_PYT02176</name>
</gene>
<sequence length="423" mass="48037">MKVHSVWVIKVLTVLILLTLDADGVTKGHGIIVSHQLSLYHANVTWEHAFTACQEMSSFLAMPVTRDEVNACQEIIGPREHVWVGEYAYHTPWMYPTGCYRSNGSQYTRIKNNDLATCKRICGDSDMLISKYKCVCVEKASDVAARENLSECDVTCYDNGRYNCGGNVFLHYSTYTQTKQESSGNNCGMYERSNYVADFRILARNCEARHPSLCMSYDDVANKTWLYPLRDYNGTVLYLRYDEAEDLCKRNGSLLAAPTTLHELIKKAEDPIRYWIGARRKTAYVQSIEGLPASITDPTCLYIMRLSSRVTDYRRKECHQPSSYLCRTNASTMTNSTDGDSHSSKKEDRVVTIAIISTVIAVLIVLILFVIVRSKRIKLGRNCCLVTTNTHTENILLQLTEHADYYHDNLDKGANRPFTDLKN</sequence>
<feature type="signal peptide" evidence="2">
    <location>
        <begin position="1"/>
        <end position="24"/>
    </location>
</feature>
<organism evidence="3 4">
    <name type="scientific">Mizuhopecten yessoensis</name>
    <name type="common">Japanese scallop</name>
    <name type="synonym">Patinopecten yessoensis</name>
    <dbReference type="NCBI Taxonomy" id="6573"/>
    <lineage>
        <taxon>Eukaryota</taxon>
        <taxon>Metazoa</taxon>
        <taxon>Spiralia</taxon>
        <taxon>Lophotrochozoa</taxon>
        <taxon>Mollusca</taxon>
        <taxon>Bivalvia</taxon>
        <taxon>Autobranchia</taxon>
        <taxon>Pteriomorphia</taxon>
        <taxon>Pectinida</taxon>
        <taxon>Pectinoidea</taxon>
        <taxon>Pectinidae</taxon>
        <taxon>Mizuhopecten</taxon>
    </lineage>
</organism>
<name>A0A210PYL1_MIZYE</name>
<protein>
    <recommendedName>
        <fullName evidence="5">C-type lectin domain-containing protein</fullName>
    </recommendedName>
</protein>
<accession>A0A210PYL1</accession>
<proteinExistence type="predicted"/>
<keyword evidence="4" id="KW-1185">Reference proteome</keyword>
<evidence type="ECO:0000313" key="4">
    <source>
        <dbReference type="Proteomes" id="UP000242188"/>
    </source>
</evidence>
<evidence type="ECO:0000313" key="3">
    <source>
        <dbReference type="EMBL" id="OWF41572.1"/>
    </source>
</evidence>
<dbReference type="Proteomes" id="UP000242188">
    <property type="component" value="Unassembled WGS sequence"/>
</dbReference>
<keyword evidence="1" id="KW-1133">Transmembrane helix</keyword>
<keyword evidence="1" id="KW-0812">Transmembrane</keyword>
<feature type="chain" id="PRO_5012826518" description="C-type lectin domain-containing protein" evidence="2">
    <location>
        <begin position="25"/>
        <end position="423"/>
    </location>
</feature>
<dbReference type="InterPro" id="IPR016187">
    <property type="entry name" value="CTDL_fold"/>
</dbReference>
<evidence type="ECO:0000256" key="1">
    <source>
        <dbReference type="SAM" id="Phobius"/>
    </source>
</evidence>
<dbReference type="SUPFAM" id="SSF56436">
    <property type="entry name" value="C-type lectin-like"/>
    <property type="match status" value="2"/>
</dbReference>
<evidence type="ECO:0008006" key="5">
    <source>
        <dbReference type="Google" id="ProtNLM"/>
    </source>
</evidence>
<evidence type="ECO:0000256" key="2">
    <source>
        <dbReference type="SAM" id="SignalP"/>
    </source>
</evidence>
<dbReference type="AlphaFoldDB" id="A0A210PYL1"/>
<reference evidence="3 4" key="1">
    <citation type="journal article" date="2017" name="Nat. Ecol. Evol.">
        <title>Scallop genome provides insights into evolution of bilaterian karyotype and development.</title>
        <authorList>
            <person name="Wang S."/>
            <person name="Zhang J."/>
            <person name="Jiao W."/>
            <person name="Li J."/>
            <person name="Xun X."/>
            <person name="Sun Y."/>
            <person name="Guo X."/>
            <person name="Huan P."/>
            <person name="Dong B."/>
            <person name="Zhang L."/>
            <person name="Hu X."/>
            <person name="Sun X."/>
            <person name="Wang J."/>
            <person name="Zhao C."/>
            <person name="Wang Y."/>
            <person name="Wang D."/>
            <person name="Huang X."/>
            <person name="Wang R."/>
            <person name="Lv J."/>
            <person name="Li Y."/>
            <person name="Zhang Z."/>
            <person name="Liu B."/>
            <person name="Lu W."/>
            <person name="Hui Y."/>
            <person name="Liang J."/>
            <person name="Zhou Z."/>
            <person name="Hou R."/>
            <person name="Li X."/>
            <person name="Liu Y."/>
            <person name="Li H."/>
            <person name="Ning X."/>
            <person name="Lin Y."/>
            <person name="Zhao L."/>
            <person name="Xing Q."/>
            <person name="Dou J."/>
            <person name="Li Y."/>
            <person name="Mao J."/>
            <person name="Guo H."/>
            <person name="Dou H."/>
            <person name="Li T."/>
            <person name="Mu C."/>
            <person name="Jiang W."/>
            <person name="Fu Q."/>
            <person name="Fu X."/>
            <person name="Miao Y."/>
            <person name="Liu J."/>
            <person name="Yu Q."/>
            <person name="Li R."/>
            <person name="Liao H."/>
            <person name="Li X."/>
            <person name="Kong Y."/>
            <person name="Jiang Z."/>
            <person name="Chourrout D."/>
            <person name="Li R."/>
            <person name="Bao Z."/>
        </authorList>
    </citation>
    <scope>NUCLEOTIDE SEQUENCE [LARGE SCALE GENOMIC DNA]</scope>
    <source>
        <strain evidence="3 4">PY_sf001</strain>
    </source>
</reference>
<keyword evidence="1" id="KW-0472">Membrane</keyword>